<evidence type="ECO:0000313" key="1">
    <source>
        <dbReference type="EMBL" id="MBD7946088.1"/>
    </source>
</evidence>
<sequence>MERSRHKKVLIIGSSGAGKSTFSKQLAKKWNLPLIHLDSLYWNEGWVPTPKDEFIEIVKDKLEEEQWIMDGNFKSTLEWRTEYADLIIFLDFQRTLCTYRVLKRVWMHRGKTRDDMALGCNEKLDWEFLRFVWSFPKKVRPAILNVLEDASTQRDICILRNPKEVKAFLDTARTTNENIIGVHTNERQNIK</sequence>
<reference evidence="1 2" key="1">
    <citation type="submission" date="2020-08" db="EMBL/GenBank/DDBJ databases">
        <title>A Genomic Blueprint of the Chicken Gut Microbiome.</title>
        <authorList>
            <person name="Gilroy R."/>
            <person name="Ravi A."/>
            <person name="Getino M."/>
            <person name="Pursley I."/>
            <person name="Horton D.L."/>
            <person name="Alikhan N.-F."/>
            <person name="Baker D."/>
            <person name="Gharbi K."/>
            <person name="Hall N."/>
            <person name="Watson M."/>
            <person name="Adriaenssens E.M."/>
            <person name="Foster-Nyarko E."/>
            <person name="Jarju S."/>
            <person name="Secka A."/>
            <person name="Antonio M."/>
            <person name="Oren A."/>
            <person name="Chaudhuri R."/>
            <person name="La Ragione R.M."/>
            <person name="Hildebrand F."/>
            <person name="Pallen M.J."/>
        </authorList>
    </citation>
    <scope>NUCLEOTIDE SEQUENCE [LARGE SCALE GENOMIC DNA]</scope>
    <source>
        <strain evidence="1 2">Sa2BUA9</strain>
    </source>
</reference>
<dbReference type="InterPro" id="IPR052922">
    <property type="entry name" value="Cytidylate_Kinase-2"/>
</dbReference>
<name>A0ABR8RE69_9BACI</name>
<dbReference type="Proteomes" id="UP000640786">
    <property type="component" value="Unassembled WGS sequence"/>
</dbReference>
<dbReference type="NCBIfam" id="NF005994">
    <property type="entry name" value="PRK08118.1"/>
    <property type="match status" value="1"/>
</dbReference>
<evidence type="ECO:0000313" key="2">
    <source>
        <dbReference type="Proteomes" id="UP000640786"/>
    </source>
</evidence>
<dbReference type="SUPFAM" id="SSF52540">
    <property type="entry name" value="P-loop containing nucleoside triphosphate hydrolases"/>
    <property type="match status" value="1"/>
</dbReference>
<dbReference type="PANTHER" id="PTHR37816:SF3">
    <property type="entry name" value="MODULATES DNA TOPOLOGY"/>
    <property type="match status" value="1"/>
</dbReference>
<dbReference type="RefSeq" id="WP_151112411.1">
    <property type="nucleotide sequence ID" value="NZ_JACSQO010000013.1"/>
</dbReference>
<protein>
    <submittedName>
        <fullName evidence="1">DNA topology modulation protein</fullName>
    </submittedName>
</protein>
<dbReference type="InterPro" id="IPR027417">
    <property type="entry name" value="P-loop_NTPase"/>
</dbReference>
<dbReference type="PANTHER" id="PTHR37816">
    <property type="entry name" value="YALI0E33011P"/>
    <property type="match status" value="1"/>
</dbReference>
<organism evidence="1 2">
    <name type="scientific">Psychrobacillus faecigallinarum</name>
    <dbReference type="NCBI Taxonomy" id="2762235"/>
    <lineage>
        <taxon>Bacteria</taxon>
        <taxon>Bacillati</taxon>
        <taxon>Bacillota</taxon>
        <taxon>Bacilli</taxon>
        <taxon>Bacillales</taxon>
        <taxon>Bacillaceae</taxon>
        <taxon>Psychrobacillus</taxon>
    </lineage>
</organism>
<accession>A0ABR8RE69</accession>
<keyword evidence="2" id="KW-1185">Reference proteome</keyword>
<dbReference type="EMBL" id="JACSQO010000013">
    <property type="protein sequence ID" value="MBD7946088.1"/>
    <property type="molecule type" value="Genomic_DNA"/>
</dbReference>
<comment type="caution">
    <text evidence="1">The sequence shown here is derived from an EMBL/GenBank/DDBJ whole genome shotgun (WGS) entry which is preliminary data.</text>
</comment>
<gene>
    <name evidence="1" type="ORF">H9650_18440</name>
</gene>
<dbReference type="Gene3D" id="3.40.50.300">
    <property type="entry name" value="P-loop containing nucleotide triphosphate hydrolases"/>
    <property type="match status" value="1"/>
</dbReference>
<proteinExistence type="predicted"/>